<name>A0A381T2E5_9ZZZZ</name>
<dbReference type="EMBL" id="UINC01003923">
    <property type="protein sequence ID" value="SVA10372.1"/>
    <property type="molecule type" value="Genomic_DNA"/>
</dbReference>
<evidence type="ECO:0000256" key="1">
    <source>
        <dbReference type="SAM" id="Phobius"/>
    </source>
</evidence>
<feature type="non-terminal residue" evidence="2">
    <location>
        <position position="240"/>
    </location>
</feature>
<sequence length="240" mass="26089">MSDTIGDMQANLPTSTSFRQSYFERDRIEADRFEDDRRRRSGMAVALVPLGIAMALIVHYTNIVVTIDDADWQYVLHRPNFVNILKLSVAPFIGGGMAMLGAGVVATAVAGREGRYLPLVLTVVMYTLFLPIIVGLLLPANLFLLDVTGLSVVEVSIGEALSAWIWGTPFFVLTYTLTGFKQALWAGIGAVVLAAAVFRFIGPNHAAFSVRRTTAVTTGIGLLTVLFIMFGPIGVFELLF</sequence>
<keyword evidence="1" id="KW-0472">Membrane</keyword>
<keyword evidence="1" id="KW-0812">Transmembrane</keyword>
<dbReference type="AlphaFoldDB" id="A0A381T2E5"/>
<reference evidence="2" key="1">
    <citation type="submission" date="2018-05" db="EMBL/GenBank/DDBJ databases">
        <authorList>
            <person name="Lanie J.A."/>
            <person name="Ng W.-L."/>
            <person name="Kazmierczak K.M."/>
            <person name="Andrzejewski T.M."/>
            <person name="Davidsen T.M."/>
            <person name="Wayne K.J."/>
            <person name="Tettelin H."/>
            <person name="Glass J.I."/>
            <person name="Rusch D."/>
            <person name="Podicherti R."/>
            <person name="Tsui H.-C.T."/>
            <person name="Winkler M.E."/>
        </authorList>
    </citation>
    <scope>NUCLEOTIDE SEQUENCE</scope>
</reference>
<feature type="transmembrane region" description="Helical" evidence="1">
    <location>
        <begin position="184"/>
        <end position="202"/>
    </location>
</feature>
<gene>
    <name evidence="2" type="ORF">METZ01_LOCUS63226</name>
</gene>
<feature type="transmembrane region" description="Helical" evidence="1">
    <location>
        <begin position="214"/>
        <end position="239"/>
    </location>
</feature>
<feature type="transmembrane region" description="Helical" evidence="1">
    <location>
        <begin position="42"/>
        <end position="67"/>
    </location>
</feature>
<feature type="transmembrane region" description="Helical" evidence="1">
    <location>
        <begin position="87"/>
        <end position="109"/>
    </location>
</feature>
<feature type="transmembrane region" description="Helical" evidence="1">
    <location>
        <begin position="116"/>
        <end position="140"/>
    </location>
</feature>
<keyword evidence="1" id="KW-1133">Transmembrane helix</keyword>
<proteinExistence type="predicted"/>
<protein>
    <submittedName>
        <fullName evidence="2">Uncharacterized protein</fullName>
    </submittedName>
</protein>
<feature type="non-terminal residue" evidence="2">
    <location>
        <position position="1"/>
    </location>
</feature>
<evidence type="ECO:0000313" key="2">
    <source>
        <dbReference type="EMBL" id="SVA10372.1"/>
    </source>
</evidence>
<accession>A0A381T2E5</accession>
<organism evidence="2">
    <name type="scientific">marine metagenome</name>
    <dbReference type="NCBI Taxonomy" id="408172"/>
    <lineage>
        <taxon>unclassified sequences</taxon>
        <taxon>metagenomes</taxon>
        <taxon>ecological metagenomes</taxon>
    </lineage>
</organism>